<dbReference type="Proteomes" id="UP000672032">
    <property type="component" value="Chromosome 2"/>
</dbReference>
<feature type="compositionally biased region" description="Basic and acidic residues" evidence="1">
    <location>
        <begin position="146"/>
        <end position="159"/>
    </location>
</feature>
<evidence type="ECO:0000256" key="1">
    <source>
        <dbReference type="SAM" id="MobiDB-lite"/>
    </source>
</evidence>
<reference evidence="2" key="1">
    <citation type="submission" date="2020-10" db="EMBL/GenBank/DDBJ databases">
        <title>Genome Sequence of Monilinia vaccinii-corymbosi Sheds Light on Mummy Berry Disease Infection of Blueberry and Mating Type.</title>
        <authorList>
            <person name="Yow A.G."/>
            <person name="Zhang Y."/>
            <person name="Bansal K."/>
            <person name="Eacker S.M."/>
            <person name="Sullivan S."/>
            <person name="Liachko I."/>
            <person name="Cubeta M.A."/>
            <person name="Rollins J.A."/>
            <person name="Ashrafi H."/>
        </authorList>
    </citation>
    <scope>NUCLEOTIDE SEQUENCE</scope>
    <source>
        <strain evidence="2">RL-1</strain>
    </source>
</reference>
<organism evidence="2 3">
    <name type="scientific">Monilinia vaccinii-corymbosi</name>
    <dbReference type="NCBI Taxonomy" id="61207"/>
    <lineage>
        <taxon>Eukaryota</taxon>
        <taxon>Fungi</taxon>
        <taxon>Dikarya</taxon>
        <taxon>Ascomycota</taxon>
        <taxon>Pezizomycotina</taxon>
        <taxon>Leotiomycetes</taxon>
        <taxon>Helotiales</taxon>
        <taxon>Sclerotiniaceae</taxon>
        <taxon>Monilinia</taxon>
    </lineage>
</organism>
<accession>A0A8A3P1X9</accession>
<dbReference type="AlphaFoldDB" id="A0A8A3P1X9"/>
<dbReference type="OrthoDB" id="3553255at2759"/>
<feature type="region of interest" description="Disordered" evidence="1">
    <location>
        <begin position="132"/>
        <end position="159"/>
    </location>
</feature>
<evidence type="ECO:0000313" key="3">
    <source>
        <dbReference type="Proteomes" id="UP000672032"/>
    </source>
</evidence>
<name>A0A8A3P1X9_9HELO</name>
<sequence length="270" mass="30424">MSESEYCPALLQAEEPSFQCNADAQDFSYQSIRAILQRRVVEDISPPRRAAAWLKSSEEISEITSEVANHPYFQRLGRPDYTQNGKSRIPFTAINPLNDGPLDRMTDAFSLYHNPFPVDLTNLSGTAHMRGGGDDFESGSPTSYDKTVKPTKQDGENMIRSDSGYGSVVGETFQEFQPVKPAEKSFSAEREELETAMRRANRGARECEGKAWYYNKQAVEMLGQARRIELQIMALDDQEEDGFDAEERVMQAMLEKLVELDDTSIEAIHS</sequence>
<proteinExistence type="predicted"/>
<protein>
    <submittedName>
        <fullName evidence="2">Uncharacterized protein</fullName>
    </submittedName>
</protein>
<gene>
    <name evidence="2" type="ORF">DSL72_000573</name>
</gene>
<evidence type="ECO:0000313" key="2">
    <source>
        <dbReference type="EMBL" id="QSZ31012.1"/>
    </source>
</evidence>
<dbReference type="EMBL" id="CP063406">
    <property type="protein sequence ID" value="QSZ31012.1"/>
    <property type="molecule type" value="Genomic_DNA"/>
</dbReference>
<keyword evidence="3" id="KW-1185">Reference proteome</keyword>